<dbReference type="FunFam" id="3.90.550.10:FF:000016">
    <property type="entry name" value="LARGE xylosyl- and glucuronyltransferase 2"/>
    <property type="match status" value="1"/>
</dbReference>
<keyword evidence="8" id="KW-1185">Reference proteome</keyword>
<evidence type="ECO:0000256" key="3">
    <source>
        <dbReference type="ARBA" id="ARBA00022968"/>
    </source>
</evidence>
<keyword evidence="3" id="KW-0735">Signal-anchor</keyword>
<dbReference type="AlphaFoldDB" id="A0AAF3FB39"/>
<dbReference type="WBParaSite" id="MBELARI_LOCUS4134">
    <property type="protein sequence ID" value="MBELARI_LOCUS4134"/>
    <property type="gene ID" value="MBELARI_LOCUS4134"/>
</dbReference>
<accession>A0AAF3FB39</accession>
<dbReference type="Pfam" id="PF01501">
    <property type="entry name" value="Glyco_transf_8"/>
    <property type="match status" value="1"/>
</dbReference>
<keyword evidence="6" id="KW-0472">Membrane</keyword>
<evidence type="ECO:0000313" key="8">
    <source>
        <dbReference type="Proteomes" id="UP000887575"/>
    </source>
</evidence>
<keyword evidence="2" id="KW-0812">Transmembrane</keyword>
<dbReference type="PANTHER" id="PTHR12270:SF25">
    <property type="entry name" value="GLYCOSYLTRANSFERASE-LIKE PROTEIN LARGE"/>
    <property type="match status" value="1"/>
</dbReference>
<comment type="subcellular location">
    <subcellularLocation>
        <location evidence="1">Golgi apparatus membrane</location>
        <topology evidence="1">Single-pass type II membrane protein</topology>
    </subcellularLocation>
</comment>
<evidence type="ECO:0000313" key="9">
    <source>
        <dbReference type="WBParaSite" id="MBELARI_LOCUS4134"/>
    </source>
</evidence>
<evidence type="ECO:0000256" key="5">
    <source>
        <dbReference type="ARBA" id="ARBA00023034"/>
    </source>
</evidence>
<dbReference type="InterPro" id="IPR002495">
    <property type="entry name" value="Glyco_trans_8"/>
</dbReference>
<keyword evidence="5" id="KW-0333">Golgi apparatus</keyword>
<dbReference type="InterPro" id="IPR051292">
    <property type="entry name" value="Xyl/GlcA_transferase"/>
</dbReference>
<dbReference type="InterPro" id="IPR029044">
    <property type="entry name" value="Nucleotide-diphossugar_trans"/>
</dbReference>
<evidence type="ECO:0000256" key="1">
    <source>
        <dbReference type="ARBA" id="ARBA00004323"/>
    </source>
</evidence>
<proteinExistence type="predicted"/>
<keyword evidence="7" id="KW-0325">Glycoprotein</keyword>
<evidence type="ECO:0000256" key="6">
    <source>
        <dbReference type="ARBA" id="ARBA00023136"/>
    </source>
</evidence>
<dbReference type="GO" id="GO:0042285">
    <property type="term" value="F:xylosyltransferase activity"/>
    <property type="evidence" value="ECO:0007669"/>
    <property type="project" value="TreeGrafter"/>
</dbReference>
<dbReference type="Gene3D" id="3.90.550.10">
    <property type="entry name" value="Spore Coat Polysaccharide Biosynthesis Protein SpsA, Chain A"/>
    <property type="match status" value="1"/>
</dbReference>
<dbReference type="SUPFAM" id="SSF53448">
    <property type="entry name" value="Nucleotide-diphospho-sugar transferases"/>
    <property type="match status" value="1"/>
</dbReference>
<evidence type="ECO:0000256" key="7">
    <source>
        <dbReference type="ARBA" id="ARBA00023180"/>
    </source>
</evidence>
<evidence type="ECO:0000256" key="4">
    <source>
        <dbReference type="ARBA" id="ARBA00022989"/>
    </source>
</evidence>
<dbReference type="PANTHER" id="PTHR12270">
    <property type="entry name" value="GLYCOSYLTRANSFERASE-RELATED"/>
    <property type="match status" value="1"/>
</dbReference>
<protein>
    <submittedName>
        <fullName evidence="9">Uncharacterized protein</fullName>
    </submittedName>
</protein>
<reference evidence="9" key="1">
    <citation type="submission" date="2024-02" db="UniProtKB">
        <authorList>
            <consortium name="WormBaseParasite"/>
        </authorList>
    </citation>
    <scope>IDENTIFICATION</scope>
</reference>
<organism evidence="8 9">
    <name type="scientific">Mesorhabditis belari</name>
    <dbReference type="NCBI Taxonomy" id="2138241"/>
    <lineage>
        <taxon>Eukaryota</taxon>
        <taxon>Metazoa</taxon>
        <taxon>Ecdysozoa</taxon>
        <taxon>Nematoda</taxon>
        <taxon>Chromadorea</taxon>
        <taxon>Rhabditida</taxon>
        <taxon>Rhabditina</taxon>
        <taxon>Rhabditomorpha</taxon>
        <taxon>Rhabditoidea</taxon>
        <taxon>Rhabditidae</taxon>
        <taxon>Mesorhabditinae</taxon>
        <taxon>Mesorhabditis</taxon>
    </lineage>
</organism>
<dbReference type="GO" id="GO:0015020">
    <property type="term" value="F:glucuronosyltransferase activity"/>
    <property type="evidence" value="ECO:0007669"/>
    <property type="project" value="TreeGrafter"/>
</dbReference>
<dbReference type="GO" id="GO:0035269">
    <property type="term" value="P:protein O-linked glycosylation via mannose"/>
    <property type="evidence" value="ECO:0007669"/>
    <property type="project" value="TreeGrafter"/>
</dbReference>
<keyword evidence="4" id="KW-1133">Transmembrane helix</keyword>
<sequence>MKRRKFLCTAYILCALITLIFCYGFISSYEVSYFLGIQIQPAQRIASDCETLNIAMVIAGYETTNRAVILLKSILFYYQQRIHFHFITDHRSMDVLPKLFNTWQLADVEYSFYNSTNYINRVNWIPNNHYSKHFGLIKLLLADILPEDVKKVLLLDTDLLIVGEIQELIDSFSKLTNGKLYGLVENMSRWYTTQDPIHHVWPALGSGFNTGVALINLDAMRKIRWNHIWRTVAEENLKYYGRTMLADQDIINAIFVQNPHFIHRLPCKRFIQ</sequence>
<name>A0AAF3FB39_9BILA</name>
<dbReference type="GO" id="GO:0000139">
    <property type="term" value="C:Golgi membrane"/>
    <property type="evidence" value="ECO:0007669"/>
    <property type="project" value="UniProtKB-SubCell"/>
</dbReference>
<evidence type="ECO:0000256" key="2">
    <source>
        <dbReference type="ARBA" id="ARBA00022692"/>
    </source>
</evidence>
<dbReference type="Proteomes" id="UP000887575">
    <property type="component" value="Unassembled WGS sequence"/>
</dbReference>